<gene>
    <name evidence="2" type="ORF">GCM10007857_35550</name>
</gene>
<evidence type="ECO:0000313" key="2">
    <source>
        <dbReference type="EMBL" id="GLR86844.1"/>
    </source>
</evidence>
<sequence length="82" mass="9278">MAMEPTKPRVWSEEEIKLLIELAHLKMSAPAIAKQLGRHIASVRRRAHQLGLLLPAGRREPQERAQAGSMNPPRVMLISNRH</sequence>
<organism evidence="2 3">
    <name type="scientific">Bradyrhizobium iriomotense</name>
    <dbReference type="NCBI Taxonomy" id="441950"/>
    <lineage>
        <taxon>Bacteria</taxon>
        <taxon>Pseudomonadati</taxon>
        <taxon>Pseudomonadota</taxon>
        <taxon>Alphaproteobacteria</taxon>
        <taxon>Hyphomicrobiales</taxon>
        <taxon>Nitrobacteraceae</taxon>
        <taxon>Bradyrhizobium</taxon>
    </lineage>
</organism>
<proteinExistence type="predicted"/>
<keyword evidence="3" id="KW-1185">Reference proteome</keyword>
<comment type="caution">
    <text evidence="2">The sequence shown here is derived from an EMBL/GenBank/DDBJ whole genome shotgun (WGS) entry which is preliminary data.</text>
</comment>
<accession>A0ABQ6AXC5</accession>
<feature type="region of interest" description="Disordered" evidence="1">
    <location>
        <begin position="59"/>
        <end position="82"/>
    </location>
</feature>
<protein>
    <recommendedName>
        <fullName evidence="4">GcrA cell cycle regulator</fullName>
    </recommendedName>
</protein>
<evidence type="ECO:0000256" key="1">
    <source>
        <dbReference type="SAM" id="MobiDB-lite"/>
    </source>
</evidence>
<evidence type="ECO:0000313" key="3">
    <source>
        <dbReference type="Proteomes" id="UP001156905"/>
    </source>
</evidence>
<dbReference type="RefSeq" id="WP_284267381.1">
    <property type="nucleotide sequence ID" value="NZ_BSOW01000012.1"/>
</dbReference>
<dbReference type="EMBL" id="BSOW01000012">
    <property type="protein sequence ID" value="GLR86844.1"/>
    <property type="molecule type" value="Genomic_DNA"/>
</dbReference>
<name>A0ABQ6AXC5_9BRAD</name>
<dbReference type="Proteomes" id="UP001156905">
    <property type="component" value="Unassembled WGS sequence"/>
</dbReference>
<reference evidence="3" key="1">
    <citation type="journal article" date="2019" name="Int. J. Syst. Evol. Microbiol.">
        <title>The Global Catalogue of Microorganisms (GCM) 10K type strain sequencing project: providing services to taxonomists for standard genome sequencing and annotation.</title>
        <authorList>
            <consortium name="The Broad Institute Genomics Platform"/>
            <consortium name="The Broad Institute Genome Sequencing Center for Infectious Disease"/>
            <person name="Wu L."/>
            <person name="Ma J."/>
        </authorList>
    </citation>
    <scope>NUCLEOTIDE SEQUENCE [LARGE SCALE GENOMIC DNA]</scope>
    <source>
        <strain evidence="3">NBRC 102520</strain>
    </source>
</reference>
<evidence type="ECO:0008006" key="4">
    <source>
        <dbReference type="Google" id="ProtNLM"/>
    </source>
</evidence>
<dbReference type="Gene3D" id="1.10.10.60">
    <property type="entry name" value="Homeodomain-like"/>
    <property type="match status" value="1"/>
</dbReference>